<dbReference type="Pfam" id="PF13581">
    <property type="entry name" value="HATPase_c_2"/>
    <property type="match status" value="1"/>
</dbReference>
<dbReference type="Gene3D" id="3.30.565.10">
    <property type="entry name" value="Histidine kinase-like ATPase, C-terminal domain"/>
    <property type="match status" value="1"/>
</dbReference>
<comment type="caution">
    <text evidence="4">The sequence shown here is derived from an EMBL/GenBank/DDBJ whole genome shotgun (WGS) entry which is preliminary data.</text>
</comment>
<dbReference type="OrthoDB" id="3529510at2"/>
<keyword evidence="1" id="KW-0418">Kinase</keyword>
<evidence type="ECO:0000259" key="3">
    <source>
        <dbReference type="Pfam" id="PF13581"/>
    </source>
</evidence>
<proteinExistence type="predicted"/>
<keyword evidence="4" id="KW-0067">ATP-binding</keyword>
<dbReference type="EMBL" id="SMKP01000147">
    <property type="protein sequence ID" value="TDD14458.1"/>
    <property type="molecule type" value="Genomic_DNA"/>
</dbReference>
<feature type="compositionally biased region" description="Basic and acidic residues" evidence="2">
    <location>
        <begin position="15"/>
        <end position="29"/>
    </location>
</feature>
<dbReference type="InterPro" id="IPR036890">
    <property type="entry name" value="HATPase_C_sf"/>
</dbReference>
<dbReference type="Proteomes" id="UP000294543">
    <property type="component" value="Unassembled WGS sequence"/>
</dbReference>
<dbReference type="InterPro" id="IPR003594">
    <property type="entry name" value="HATPase_dom"/>
</dbReference>
<dbReference type="PANTHER" id="PTHR35526">
    <property type="entry name" value="ANTI-SIGMA-F FACTOR RSBW-RELATED"/>
    <property type="match status" value="1"/>
</dbReference>
<dbReference type="CDD" id="cd16936">
    <property type="entry name" value="HATPase_RsbW-like"/>
    <property type="match status" value="1"/>
</dbReference>
<feature type="domain" description="Histidine kinase/HSP90-like ATPase" evidence="3">
    <location>
        <begin position="89"/>
        <end position="183"/>
    </location>
</feature>
<keyword evidence="4" id="KW-0547">Nucleotide-binding</keyword>
<dbReference type="SUPFAM" id="SSF55874">
    <property type="entry name" value="ATPase domain of HSP90 chaperone/DNA topoisomerase II/histidine kinase"/>
    <property type="match status" value="1"/>
</dbReference>
<keyword evidence="1" id="KW-0723">Serine/threonine-protein kinase</keyword>
<organism evidence="4 5">
    <name type="scientific">Nonomuraea diastatica</name>
    <dbReference type="NCBI Taxonomy" id="1848329"/>
    <lineage>
        <taxon>Bacteria</taxon>
        <taxon>Bacillati</taxon>
        <taxon>Actinomycetota</taxon>
        <taxon>Actinomycetes</taxon>
        <taxon>Streptosporangiales</taxon>
        <taxon>Streptosporangiaceae</taxon>
        <taxon>Nonomuraea</taxon>
    </lineage>
</organism>
<protein>
    <submittedName>
        <fullName evidence="4">ATP-binding protein</fullName>
    </submittedName>
</protein>
<dbReference type="AlphaFoldDB" id="A0A4R4W714"/>
<keyword evidence="1" id="KW-0808">Transferase</keyword>
<evidence type="ECO:0000313" key="4">
    <source>
        <dbReference type="EMBL" id="TDD14458.1"/>
    </source>
</evidence>
<dbReference type="InterPro" id="IPR050267">
    <property type="entry name" value="Anti-sigma-factor_SerPK"/>
</dbReference>
<reference evidence="4 5" key="1">
    <citation type="submission" date="2019-03" db="EMBL/GenBank/DDBJ databases">
        <title>Draft genome sequences of novel Actinobacteria.</title>
        <authorList>
            <person name="Sahin N."/>
            <person name="Ay H."/>
            <person name="Saygin H."/>
        </authorList>
    </citation>
    <scope>NUCLEOTIDE SEQUENCE [LARGE SCALE GENOMIC DNA]</scope>
    <source>
        <strain evidence="4 5">KC712</strain>
    </source>
</reference>
<gene>
    <name evidence="4" type="ORF">E1294_37585</name>
</gene>
<feature type="region of interest" description="Disordered" evidence="2">
    <location>
        <begin position="1"/>
        <end position="29"/>
    </location>
</feature>
<dbReference type="GO" id="GO:0005524">
    <property type="term" value="F:ATP binding"/>
    <property type="evidence" value="ECO:0007669"/>
    <property type="project" value="UniProtKB-KW"/>
</dbReference>
<dbReference type="GO" id="GO:0004674">
    <property type="term" value="F:protein serine/threonine kinase activity"/>
    <property type="evidence" value="ECO:0007669"/>
    <property type="project" value="UniProtKB-KW"/>
</dbReference>
<name>A0A4R4W714_9ACTN</name>
<accession>A0A4R4W714</accession>
<keyword evidence="5" id="KW-1185">Reference proteome</keyword>
<evidence type="ECO:0000256" key="1">
    <source>
        <dbReference type="ARBA" id="ARBA00022527"/>
    </source>
</evidence>
<sequence length="223" mass="24808">MAQSVPRAAHTVSARAEKNSDFSPKIRPERPSRAYTFRRRAVRRSIHRQALMSSETCIRCPAPPERDAMTSLRSARRSRMQYAWPLVEDVRTVGQARSIIRDELVSLALSDDLIDDAVLMVSELITNAFMYGDGPYELALHVDTREIMIVVVDSSPLLPAPSPDDVSAEHGRGLRIVARLSDGFHGCHPQRYITHPDLVGKATWFALPRQGTSGNVVPIRSGI</sequence>
<evidence type="ECO:0000313" key="5">
    <source>
        <dbReference type="Proteomes" id="UP000294543"/>
    </source>
</evidence>
<evidence type="ECO:0000256" key="2">
    <source>
        <dbReference type="SAM" id="MobiDB-lite"/>
    </source>
</evidence>
<dbReference type="PANTHER" id="PTHR35526:SF3">
    <property type="entry name" value="ANTI-SIGMA-F FACTOR RSBW"/>
    <property type="match status" value="1"/>
</dbReference>